<dbReference type="PROSITE" id="PS01187">
    <property type="entry name" value="EGF_CA"/>
    <property type="match status" value="5"/>
</dbReference>
<dbReference type="SMART" id="SM00181">
    <property type="entry name" value="EGF"/>
    <property type="match status" value="15"/>
</dbReference>
<dbReference type="Pfam" id="PF22914">
    <property type="entry name" value="Fibulin_C"/>
    <property type="match status" value="1"/>
</dbReference>
<dbReference type="FunFam" id="2.10.25.10:FF:000005">
    <property type="entry name" value="Fibrillin 2"/>
    <property type="match status" value="3"/>
</dbReference>
<dbReference type="FunFam" id="2.10.25.10:FF:000038">
    <property type="entry name" value="Fibrillin 2"/>
    <property type="match status" value="1"/>
</dbReference>
<feature type="domain" description="EGF-like" evidence="14">
    <location>
        <begin position="903"/>
        <end position="943"/>
    </location>
</feature>
<comment type="subcellular location">
    <subcellularLocation>
        <location evidence="1">Secreted</location>
        <location evidence="1">Extracellular space</location>
        <location evidence="1">Extracellular matrix</location>
    </subcellularLocation>
</comment>
<dbReference type="PROSITE" id="PS00010">
    <property type="entry name" value="ASX_HYDROXYL"/>
    <property type="match status" value="5"/>
</dbReference>
<dbReference type="GO" id="GO:0005509">
    <property type="term" value="F:calcium ion binding"/>
    <property type="evidence" value="ECO:0007669"/>
    <property type="project" value="InterPro"/>
</dbReference>
<name>V5H2D9_IXORI</name>
<evidence type="ECO:0000256" key="4">
    <source>
        <dbReference type="ARBA" id="ARBA00022530"/>
    </source>
</evidence>
<feature type="domain" description="EGF-like" evidence="14">
    <location>
        <begin position="817"/>
        <end position="858"/>
    </location>
</feature>
<keyword evidence="7" id="KW-0677">Repeat</keyword>
<evidence type="ECO:0000256" key="9">
    <source>
        <dbReference type="ARBA" id="ARBA00023157"/>
    </source>
</evidence>
<feature type="region of interest" description="Disordered" evidence="12">
    <location>
        <begin position="588"/>
        <end position="607"/>
    </location>
</feature>
<dbReference type="FunFam" id="2.10.25.10:FF:000139">
    <property type="entry name" value="Fibulin-1"/>
    <property type="match status" value="1"/>
</dbReference>
<evidence type="ECO:0000256" key="10">
    <source>
        <dbReference type="ARBA" id="ARBA00023180"/>
    </source>
</evidence>
<dbReference type="SUPFAM" id="SSF57196">
    <property type="entry name" value="EGF/Laminin"/>
    <property type="match status" value="3"/>
</dbReference>
<dbReference type="InterPro" id="IPR026823">
    <property type="entry name" value="cEGF"/>
</dbReference>
<feature type="signal peptide" evidence="13">
    <location>
        <begin position="1"/>
        <end position="23"/>
    </location>
</feature>
<evidence type="ECO:0000256" key="1">
    <source>
        <dbReference type="ARBA" id="ARBA00004498"/>
    </source>
</evidence>
<keyword evidence="8" id="KW-0106">Calcium</keyword>
<dbReference type="GO" id="GO:0071944">
    <property type="term" value="C:cell periphery"/>
    <property type="evidence" value="ECO:0007669"/>
    <property type="project" value="UniProtKB-ARBA"/>
</dbReference>
<dbReference type="PROSITE" id="PS50026">
    <property type="entry name" value="EGF_3"/>
    <property type="match status" value="5"/>
</dbReference>
<keyword evidence="10" id="KW-0325">Glycoprotein</keyword>
<keyword evidence="9" id="KW-1015">Disulfide bond</keyword>
<evidence type="ECO:0000313" key="15">
    <source>
        <dbReference type="EMBL" id="JAB71124.1"/>
    </source>
</evidence>
<dbReference type="EMBL" id="GANP01013344">
    <property type="protein sequence ID" value="JAB71124.1"/>
    <property type="molecule type" value="mRNA"/>
</dbReference>
<evidence type="ECO:0000256" key="12">
    <source>
        <dbReference type="SAM" id="MobiDB-lite"/>
    </source>
</evidence>
<sequence length="1169" mass="129040">MSRQVGCGHALVWGLLYIGTIGADVESTFYNCCKEGNIWATSASSCDGLAKKALASVVSEEHRSSCEITMEICCRATMRERFCDAGKAAARSNKGCETPEDQCPGDTYKDCCDGCRLGLAAAKLGTSCDFESFSLGLPWDDAFQHCCTGKDDQTAAPDHENEVLVPTNGKGPTEGCPAGFKMRDDGSCMPIGPPQEQHRKNMAKPADGHLCEQYNPCMHKCRNSGTTLVCECHEGYRLEEDNKSCADVDECVDGTHNCDLTTHDCMNKPGGFGCIPKSDTHVPSVVDTETQQQCEAGFKYNSAMKDCIDVDECSEGLDDCSLEQQTCLNTYGGFQCLSKDGKECPAGYKWNEDSCVDVDECQEGTHTCGSVQLCTNTEGGFTCRTTEQCQKGFRYNRVTRKCEDIDECQERTHDCNLQSQACINVNGSFSCRNKIRCPAGYRLDENTRSCIDVDECLHGLHSCSSRESKCVNTVGSYRCIKKSLYYNCRRGFVYSSRLKGCEDVDECAEGLDGCSDDQVCVNAVGSFSCVPRAPQEWCHRGYRRDPVTRRCEDINECQEYTHSCVGDMVCINTKGSYMCEKRQTTNPGVKGHSGGQHSNGHSDKCASGMRPDPLTGDCRDINECEEQRPCGENERCQNLVGTYTCTCMDGYRRDSSTGPCKDINECQYGGHNCQIGFRCDNTPGSFTCVRSSGCGTGYTVNFATGMCEDDDECLMGVHNCQPGFVCRNTEGSFRCDRDSCPSGSKLLPDGSCEALNCSAGMKTDIFGKCVDINECHNRSLCGRYHRCINTVGSYHCESLLTCSAGYEPNQKGNQCLDVDECALGTHDCKSDQNCHNTPGNYVCECPIGFHMNTFRECEDIDECTRFRGKVCSVNSDCTNTPGSYTCECKDGFKRGVDPRSCIDVNECEDGTHSCDHTCINVWGSYQCTCQMGYRLAEDGRACIDINECEQWKGRGHLCIGTCVNEPGSYSCSCPEGYKLGSDKRTCHDIDECEQEGVCNGENEVCLNTRGSYRCNVLDCPPGYIRDTDHKTRCKRKARDCAQSNTTCLDQPVSLSYNYYTLVSNMKIPPSGKLDFFTMRGPRFSFSTVHFELEVIEATASSRAHGVEVATKNHFHMRRTGFNEAMVALVRPLQGPQDIQLQLQMKIYQHGLYAGNAVAKIFIFVTENEF</sequence>
<dbReference type="SMART" id="SM00179">
    <property type="entry name" value="EGF_CA"/>
    <property type="match status" value="17"/>
</dbReference>
<feature type="chain" id="PRO_5004734926" evidence="13">
    <location>
        <begin position="24"/>
        <end position="1169"/>
    </location>
</feature>
<dbReference type="InterPro" id="IPR018097">
    <property type="entry name" value="EGF_Ca-bd_CS"/>
</dbReference>
<dbReference type="InterPro" id="IPR055088">
    <property type="entry name" value="Fibulin_C"/>
</dbReference>
<dbReference type="InterPro" id="IPR049883">
    <property type="entry name" value="NOTCH1_EGF-like"/>
</dbReference>
<feature type="domain" description="EGF-like" evidence="14">
    <location>
        <begin position="620"/>
        <end position="657"/>
    </location>
</feature>
<evidence type="ECO:0000256" key="7">
    <source>
        <dbReference type="ARBA" id="ARBA00022737"/>
    </source>
</evidence>
<keyword evidence="3" id="KW-0964">Secreted</keyword>
<evidence type="ECO:0000256" key="11">
    <source>
        <dbReference type="PROSITE-ProRule" id="PRU00076"/>
    </source>
</evidence>
<feature type="domain" description="EGF-like" evidence="14">
    <location>
        <begin position="944"/>
        <end position="987"/>
    </location>
</feature>
<evidence type="ECO:0000256" key="6">
    <source>
        <dbReference type="ARBA" id="ARBA00022729"/>
    </source>
</evidence>
<dbReference type="InterPro" id="IPR001881">
    <property type="entry name" value="EGF-like_Ca-bd_dom"/>
</dbReference>
<dbReference type="SUPFAM" id="SSF57184">
    <property type="entry name" value="Growth factor receptor domain"/>
    <property type="match status" value="4"/>
</dbReference>
<dbReference type="InterPro" id="IPR009030">
    <property type="entry name" value="Growth_fac_rcpt_cys_sf"/>
</dbReference>
<dbReference type="Gene3D" id="2.10.25.10">
    <property type="entry name" value="Laminin"/>
    <property type="match status" value="17"/>
</dbReference>
<dbReference type="PANTHER" id="PTHR24034">
    <property type="entry name" value="EGF-LIKE DOMAIN-CONTAINING PROTEIN"/>
    <property type="match status" value="1"/>
</dbReference>
<keyword evidence="6 13" id="KW-0732">Signal</keyword>
<proteinExistence type="evidence at transcript level"/>
<reference evidence="15" key="1">
    <citation type="journal article" date="2015" name="Sci. Rep.">
        <title>Tissue- and time-dependent transcription in Ixodes ricinus salivary glands and midguts when blood feeding on the vertebrate host.</title>
        <authorList>
            <person name="Kotsyfakis M."/>
            <person name="Schwarz A."/>
            <person name="Erhart J."/>
            <person name="Ribeiro J.M."/>
        </authorList>
    </citation>
    <scope>NUCLEOTIDE SEQUENCE</scope>
    <source>
        <tissue evidence="15">Salivary gland and midgut</tissue>
    </source>
</reference>
<evidence type="ECO:0000256" key="5">
    <source>
        <dbReference type="ARBA" id="ARBA00022536"/>
    </source>
</evidence>
<dbReference type="InterPro" id="IPR000152">
    <property type="entry name" value="EGF-type_Asp/Asn_hydroxyl_site"/>
</dbReference>
<accession>V5H2D9</accession>
<dbReference type="AlphaFoldDB" id="V5H2D9"/>
<dbReference type="FunFam" id="2.10.25.10:FF:000010">
    <property type="entry name" value="Pro-epidermal growth factor"/>
    <property type="match status" value="1"/>
</dbReference>
<evidence type="ECO:0000256" key="13">
    <source>
        <dbReference type="SAM" id="SignalP"/>
    </source>
</evidence>
<dbReference type="FunFam" id="2.10.25.10:FF:000014">
    <property type="entry name" value="Latent-transforming growth factor beta-binding protein 3"/>
    <property type="match status" value="1"/>
</dbReference>
<organism evidence="15">
    <name type="scientific">Ixodes ricinus</name>
    <name type="common">Common tick</name>
    <name type="synonym">Acarus ricinus</name>
    <dbReference type="NCBI Taxonomy" id="34613"/>
    <lineage>
        <taxon>Eukaryota</taxon>
        <taxon>Metazoa</taxon>
        <taxon>Ecdysozoa</taxon>
        <taxon>Arthropoda</taxon>
        <taxon>Chelicerata</taxon>
        <taxon>Arachnida</taxon>
        <taxon>Acari</taxon>
        <taxon>Parasitiformes</taxon>
        <taxon>Ixodida</taxon>
        <taxon>Ixodoidea</taxon>
        <taxon>Ixodidae</taxon>
        <taxon>Ixodinae</taxon>
        <taxon>Ixodes</taxon>
    </lineage>
</organism>
<evidence type="ECO:0000256" key="2">
    <source>
        <dbReference type="ARBA" id="ARBA00006127"/>
    </source>
</evidence>
<comment type="caution">
    <text evidence="11">Lacks conserved residue(s) required for the propagation of feature annotation.</text>
</comment>
<dbReference type="Pfam" id="PF12662">
    <property type="entry name" value="cEGF"/>
    <property type="match status" value="3"/>
</dbReference>
<dbReference type="Pfam" id="PF07645">
    <property type="entry name" value="EGF_CA"/>
    <property type="match status" value="12"/>
</dbReference>
<feature type="domain" description="EGF-like" evidence="14">
    <location>
        <begin position="859"/>
        <end position="902"/>
    </location>
</feature>
<keyword evidence="4" id="KW-0272">Extracellular matrix</keyword>
<dbReference type="InterPro" id="IPR000742">
    <property type="entry name" value="EGF"/>
</dbReference>
<dbReference type="PROSITE" id="PS01186">
    <property type="entry name" value="EGF_2"/>
    <property type="match status" value="5"/>
</dbReference>
<dbReference type="InterPro" id="IPR050751">
    <property type="entry name" value="ECM_structural_protein"/>
</dbReference>
<evidence type="ECO:0000256" key="8">
    <source>
        <dbReference type="ARBA" id="ARBA00022837"/>
    </source>
</evidence>
<dbReference type="CDD" id="cd00054">
    <property type="entry name" value="EGF_CA"/>
    <property type="match status" value="6"/>
</dbReference>
<evidence type="ECO:0000256" key="3">
    <source>
        <dbReference type="ARBA" id="ARBA00022525"/>
    </source>
</evidence>
<comment type="similarity">
    <text evidence="2">Belongs to the fibulin family.</text>
</comment>
<dbReference type="PANTHER" id="PTHR24034:SF205">
    <property type="entry name" value="NIDOGEN"/>
    <property type="match status" value="1"/>
</dbReference>
<keyword evidence="5 11" id="KW-0245">EGF-like domain</keyword>
<protein>
    <submittedName>
        <fullName evidence="15">Putative calcium ion binding protein</fullName>
    </submittedName>
</protein>
<evidence type="ECO:0000259" key="14">
    <source>
        <dbReference type="PROSITE" id="PS50026"/>
    </source>
</evidence>